<feature type="transmembrane region" description="Helical" evidence="2">
    <location>
        <begin position="6"/>
        <end position="30"/>
    </location>
</feature>
<proteinExistence type="predicted"/>
<keyword evidence="2" id="KW-0472">Membrane</keyword>
<keyword evidence="2" id="KW-0812">Transmembrane</keyword>
<sequence length="147" mass="17126">MPSLELITHLTEVIIVPVVGWLATTILGLIKKTDLLELKFRDNLKDVDKLLTTQELSGTRLTKVEEAVINLEKLSERNNSQFALIMQKLEQLPRCIALLESYSNSIEHMVPRLEVEARLKNTEERIRSLEDKREAFEERRTEERRKS</sequence>
<dbReference type="RefSeq" id="WP_263370492.1">
    <property type="nucleotide sequence ID" value="NZ_JAGSYD010000002.1"/>
</dbReference>
<keyword evidence="4" id="KW-1185">Reference proteome</keyword>
<feature type="coiled-coil region" evidence="1">
    <location>
        <begin position="112"/>
        <end position="146"/>
    </location>
</feature>
<evidence type="ECO:0000313" key="3">
    <source>
        <dbReference type="EMBL" id="MFC6644130.1"/>
    </source>
</evidence>
<evidence type="ECO:0000313" key="4">
    <source>
        <dbReference type="Proteomes" id="UP001596391"/>
    </source>
</evidence>
<evidence type="ECO:0000256" key="1">
    <source>
        <dbReference type="SAM" id="Coils"/>
    </source>
</evidence>
<protein>
    <submittedName>
        <fullName evidence="3">Uncharacterized protein</fullName>
    </submittedName>
</protein>
<name>A0ABW1Z551_9BACT</name>
<dbReference type="EMBL" id="JBHSWI010000001">
    <property type="protein sequence ID" value="MFC6644130.1"/>
    <property type="molecule type" value="Genomic_DNA"/>
</dbReference>
<keyword evidence="1" id="KW-0175">Coiled coil</keyword>
<accession>A0ABW1Z551</accession>
<keyword evidence="2" id="KW-1133">Transmembrane helix</keyword>
<comment type="caution">
    <text evidence="3">The sequence shown here is derived from an EMBL/GenBank/DDBJ whole genome shotgun (WGS) entry which is preliminary data.</text>
</comment>
<organism evidence="3 4">
    <name type="scientific">Granulicella cerasi</name>
    <dbReference type="NCBI Taxonomy" id="741063"/>
    <lineage>
        <taxon>Bacteria</taxon>
        <taxon>Pseudomonadati</taxon>
        <taxon>Acidobacteriota</taxon>
        <taxon>Terriglobia</taxon>
        <taxon>Terriglobales</taxon>
        <taxon>Acidobacteriaceae</taxon>
        <taxon>Granulicella</taxon>
    </lineage>
</organism>
<gene>
    <name evidence="3" type="ORF">ACFQBQ_00695</name>
</gene>
<dbReference type="Proteomes" id="UP001596391">
    <property type="component" value="Unassembled WGS sequence"/>
</dbReference>
<reference evidence="4" key="1">
    <citation type="journal article" date="2019" name="Int. J. Syst. Evol. Microbiol.">
        <title>The Global Catalogue of Microorganisms (GCM) 10K type strain sequencing project: providing services to taxonomists for standard genome sequencing and annotation.</title>
        <authorList>
            <consortium name="The Broad Institute Genomics Platform"/>
            <consortium name="The Broad Institute Genome Sequencing Center for Infectious Disease"/>
            <person name="Wu L."/>
            <person name="Ma J."/>
        </authorList>
    </citation>
    <scope>NUCLEOTIDE SEQUENCE [LARGE SCALE GENOMIC DNA]</scope>
    <source>
        <strain evidence="4">CGMCC 1.16026</strain>
    </source>
</reference>
<evidence type="ECO:0000256" key="2">
    <source>
        <dbReference type="SAM" id="Phobius"/>
    </source>
</evidence>